<dbReference type="STRING" id="6313.A0A0K0DC12"/>
<accession>A0A0K0DC12</accession>
<sequence length="168" mass="19306">MSFKRRLRYDTRRLQEDLGNHITRASKLLFEADRRLFELSQSEQFTLESGELVLSAAKAARTEISAARNAIVLPRRKSLLELSQFPPTRRFNPALPQDQLLSFYISSCRLVCASYHMTPKQSAPQGLSMTITIAECHLPYLEEVLQQLDLAMTQFEKLIGNMEMCQPR</sequence>
<dbReference type="AlphaFoldDB" id="A0A0K0DC12"/>
<evidence type="ECO:0000313" key="3">
    <source>
        <dbReference type="WBParaSite" id="ACAC_0000804601-mRNA-1"/>
    </source>
</evidence>
<comment type="similarity">
    <text evidence="1">Belongs to the rogdi family.</text>
</comment>
<dbReference type="PANTHER" id="PTHR13618:SF1">
    <property type="entry name" value="PROTEIN ROGDI HOMOLOG"/>
    <property type="match status" value="1"/>
</dbReference>
<reference evidence="2" key="1">
    <citation type="submission" date="2012-09" db="EMBL/GenBank/DDBJ databases">
        <authorList>
            <person name="Martin A.A."/>
        </authorList>
    </citation>
    <scope>NUCLEOTIDE SEQUENCE</scope>
</reference>
<evidence type="ECO:0000313" key="2">
    <source>
        <dbReference type="Proteomes" id="UP000035642"/>
    </source>
</evidence>
<evidence type="ECO:0000256" key="1">
    <source>
        <dbReference type="ARBA" id="ARBA00005535"/>
    </source>
</evidence>
<dbReference type="PANTHER" id="PTHR13618">
    <property type="entry name" value="LEUCINE ZIPPER CONTAINING TRANSCRIPTION FACTOR LZF1"/>
    <property type="match status" value="1"/>
</dbReference>
<proteinExistence type="inferred from homology"/>
<dbReference type="GO" id="GO:0043291">
    <property type="term" value="C:RAVE complex"/>
    <property type="evidence" value="ECO:0007669"/>
    <property type="project" value="TreeGrafter"/>
</dbReference>
<organism evidence="2 3">
    <name type="scientific">Angiostrongylus cantonensis</name>
    <name type="common">Rat lungworm</name>
    <dbReference type="NCBI Taxonomy" id="6313"/>
    <lineage>
        <taxon>Eukaryota</taxon>
        <taxon>Metazoa</taxon>
        <taxon>Ecdysozoa</taxon>
        <taxon>Nematoda</taxon>
        <taxon>Chromadorea</taxon>
        <taxon>Rhabditida</taxon>
        <taxon>Rhabditina</taxon>
        <taxon>Rhabditomorpha</taxon>
        <taxon>Strongyloidea</taxon>
        <taxon>Metastrongylidae</taxon>
        <taxon>Angiostrongylus</taxon>
    </lineage>
</organism>
<keyword evidence="2" id="KW-1185">Reference proteome</keyword>
<protein>
    <submittedName>
        <fullName evidence="3">WASH_WAHD domain-containing protein</fullName>
    </submittedName>
</protein>
<name>A0A0K0DC12_ANGCA</name>
<dbReference type="InterPro" id="IPR028241">
    <property type="entry name" value="RAVE2/Rogdi"/>
</dbReference>
<reference evidence="3" key="2">
    <citation type="submission" date="2017-02" db="UniProtKB">
        <authorList>
            <consortium name="WormBaseParasite"/>
        </authorList>
    </citation>
    <scope>IDENTIFICATION</scope>
</reference>
<dbReference type="WBParaSite" id="ACAC_0000804601-mRNA-1">
    <property type="protein sequence ID" value="ACAC_0000804601-mRNA-1"/>
    <property type="gene ID" value="ACAC_0000804601"/>
</dbReference>
<dbReference type="Proteomes" id="UP000035642">
    <property type="component" value="Unassembled WGS sequence"/>
</dbReference>